<gene>
    <name evidence="2" type="ORF">FK492_09570</name>
</gene>
<organism evidence="2 3">
    <name type="scientific">Pantoea dispersa</name>
    <dbReference type="NCBI Taxonomy" id="59814"/>
    <lineage>
        <taxon>Bacteria</taxon>
        <taxon>Pseudomonadati</taxon>
        <taxon>Pseudomonadota</taxon>
        <taxon>Gammaproteobacteria</taxon>
        <taxon>Enterobacterales</taxon>
        <taxon>Erwiniaceae</taxon>
        <taxon>Pantoea</taxon>
    </lineage>
</organism>
<evidence type="ECO:0000313" key="2">
    <source>
        <dbReference type="EMBL" id="TQC76114.1"/>
    </source>
</evidence>
<dbReference type="InterPro" id="IPR037401">
    <property type="entry name" value="SnoaL-like"/>
</dbReference>
<dbReference type="RefSeq" id="WP_141496079.1">
    <property type="nucleotide sequence ID" value="NZ_VICF01000002.1"/>
</dbReference>
<keyword evidence="3" id="KW-1185">Reference proteome</keyword>
<reference evidence="2 3" key="1">
    <citation type="submission" date="2019-06" db="EMBL/GenBank/DDBJ databases">
        <title>Pantoea dispersa Assembly.</title>
        <authorList>
            <person name="Wang J."/>
        </authorList>
    </citation>
    <scope>NUCLEOTIDE SEQUENCE [LARGE SCALE GENOMIC DNA]</scope>
    <source>
        <strain evidence="3">bio</strain>
    </source>
</reference>
<dbReference type="EMBL" id="VICF01000002">
    <property type="protein sequence ID" value="TQC76114.1"/>
    <property type="molecule type" value="Genomic_DNA"/>
</dbReference>
<protein>
    <submittedName>
        <fullName evidence="2">Nuclear transport factor 2 family protein</fullName>
    </submittedName>
</protein>
<comment type="caution">
    <text evidence="2">The sequence shown here is derived from an EMBL/GenBank/DDBJ whole genome shotgun (WGS) entry which is preliminary data.</text>
</comment>
<dbReference type="Gene3D" id="3.10.450.50">
    <property type="match status" value="1"/>
</dbReference>
<dbReference type="InterPro" id="IPR032710">
    <property type="entry name" value="NTF2-like_dom_sf"/>
</dbReference>
<evidence type="ECO:0000313" key="3">
    <source>
        <dbReference type="Proteomes" id="UP000319715"/>
    </source>
</evidence>
<accession>A0ABY3A1L2</accession>
<sequence>MLQENLELAQRLQIIEDKLAIYELIASHPPSADTAMAEYTLSVYLEKSEFNRGPHLDGAEGAEAIAAFILRPEHEEALASGLAHFTGLPLIDLRGDSAVVTSYLQLIYLDDKGESRMLANHGSSSGYRIHRVVVNRWELKRIAGQWKIHRRTLIPVDGSGLSRALLSQGLKDVFSRQSR</sequence>
<dbReference type="Pfam" id="PF13577">
    <property type="entry name" value="SnoaL_4"/>
    <property type="match status" value="1"/>
</dbReference>
<name>A0ABY3A1L2_9GAMM</name>
<proteinExistence type="predicted"/>
<dbReference type="SUPFAM" id="SSF54427">
    <property type="entry name" value="NTF2-like"/>
    <property type="match status" value="1"/>
</dbReference>
<evidence type="ECO:0000259" key="1">
    <source>
        <dbReference type="Pfam" id="PF13577"/>
    </source>
</evidence>
<feature type="domain" description="SnoaL-like" evidence="1">
    <location>
        <begin position="15"/>
        <end position="152"/>
    </location>
</feature>
<dbReference type="Proteomes" id="UP000319715">
    <property type="component" value="Unassembled WGS sequence"/>
</dbReference>